<dbReference type="Proteomes" id="UP000648187">
    <property type="component" value="Unassembled WGS sequence"/>
</dbReference>
<reference evidence="1" key="1">
    <citation type="submission" date="2020-08" db="EMBL/GenBank/DDBJ databases">
        <title>Spodoptera exigua strain:BAW_Kor-Di-RS1 Genome sequencing and assembly.</title>
        <authorList>
            <person name="Kim J."/>
            <person name="Nam H.Y."/>
            <person name="Kwon M."/>
            <person name="Choi J.H."/>
            <person name="Cho S.R."/>
            <person name="Kim G.-H."/>
        </authorList>
    </citation>
    <scope>NUCLEOTIDE SEQUENCE</scope>
    <source>
        <strain evidence="1">BAW_Kor-Di-RS1</strain>
        <tissue evidence="1">Whole-body</tissue>
    </source>
</reference>
<proteinExistence type="predicted"/>
<evidence type="ECO:0000313" key="2">
    <source>
        <dbReference type="Proteomes" id="UP000648187"/>
    </source>
</evidence>
<gene>
    <name evidence="1" type="ORF">HW555_010957</name>
</gene>
<organism evidence="1 2">
    <name type="scientific">Spodoptera exigua</name>
    <name type="common">Beet armyworm</name>
    <name type="synonym">Noctua fulgens</name>
    <dbReference type="NCBI Taxonomy" id="7107"/>
    <lineage>
        <taxon>Eukaryota</taxon>
        <taxon>Metazoa</taxon>
        <taxon>Ecdysozoa</taxon>
        <taxon>Arthropoda</taxon>
        <taxon>Hexapoda</taxon>
        <taxon>Insecta</taxon>
        <taxon>Pterygota</taxon>
        <taxon>Neoptera</taxon>
        <taxon>Endopterygota</taxon>
        <taxon>Lepidoptera</taxon>
        <taxon>Glossata</taxon>
        <taxon>Ditrysia</taxon>
        <taxon>Noctuoidea</taxon>
        <taxon>Noctuidae</taxon>
        <taxon>Amphipyrinae</taxon>
        <taxon>Spodoptera</taxon>
    </lineage>
</organism>
<name>A0A835G7V9_SPOEX</name>
<accession>A0A835G7V9</accession>
<comment type="caution">
    <text evidence="1">The sequence shown here is derived from an EMBL/GenBank/DDBJ whole genome shotgun (WGS) entry which is preliminary data.</text>
</comment>
<dbReference type="AlphaFoldDB" id="A0A835G7V9"/>
<keyword evidence="2" id="KW-1185">Reference proteome</keyword>
<dbReference type="EMBL" id="JACKWZ010000300">
    <property type="protein sequence ID" value="KAF9409758.1"/>
    <property type="molecule type" value="Genomic_DNA"/>
</dbReference>
<evidence type="ECO:0000313" key="1">
    <source>
        <dbReference type="EMBL" id="KAF9409758.1"/>
    </source>
</evidence>
<protein>
    <submittedName>
        <fullName evidence="1">Uncharacterized protein</fullName>
    </submittedName>
</protein>
<sequence length="77" mass="8796">MEITFKVNDEPKVLWCIKLVCQFAIPDRGGQPMRLTRRSTNHAMMSQREAAEAAQETTVLPTARRDHEIALIFLIIS</sequence>